<dbReference type="PANTHER" id="PTHR47295">
    <property type="entry name" value="EG45-LIKE DOMAIN CONTAINING PROTEIN 1-RELATED"/>
    <property type="match status" value="1"/>
</dbReference>
<proteinExistence type="predicted"/>
<dbReference type="Pfam" id="PF03330">
    <property type="entry name" value="DPBB_1"/>
    <property type="match status" value="1"/>
</dbReference>
<gene>
    <name evidence="3" type="ORF">M569_06763</name>
</gene>
<feature type="chain" id="PRO_5004562799" description="Expansin-like EG45 domain-containing protein" evidence="1">
    <location>
        <begin position="24"/>
        <end position="127"/>
    </location>
</feature>
<dbReference type="InterPro" id="IPR044206">
    <property type="entry name" value="EGC1/2"/>
</dbReference>
<dbReference type="Gene3D" id="2.40.40.10">
    <property type="entry name" value="RlpA-like domain"/>
    <property type="match status" value="1"/>
</dbReference>
<dbReference type="Proteomes" id="UP000015453">
    <property type="component" value="Unassembled WGS sequence"/>
</dbReference>
<dbReference type="AlphaFoldDB" id="S8E6J7"/>
<dbReference type="EMBL" id="AUSU01002822">
    <property type="protein sequence ID" value="EPS68012.1"/>
    <property type="molecule type" value="Genomic_DNA"/>
</dbReference>
<dbReference type="PANTHER" id="PTHR47295:SF14">
    <property type="entry name" value="OS06G0688300 PROTEIN"/>
    <property type="match status" value="1"/>
</dbReference>
<evidence type="ECO:0000313" key="4">
    <source>
        <dbReference type="Proteomes" id="UP000015453"/>
    </source>
</evidence>
<dbReference type="SUPFAM" id="SSF50685">
    <property type="entry name" value="Barwin-like endoglucanases"/>
    <property type="match status" value="1"/>
</dbReference>
<dbReference type="GO" id="GO:0048046">
    <property type="term" value="C:apoplast"/>
    <property type="evidence" value="ECO:0007669"/>
    <property type="project" value="InterPro"/>
</dbReference>
<dbReference type="InterPro" id="IPR007112">
    <property type="entry name" value="Expansin/allergen_DPBB_dom"/>
</dbReference>
<accession>S8E6J7</accession>
<keyword evidence="4" id="KW-1185">Reference proteome</keyword>
<sequence>MEIPRAIIAAAVLLSAMITAASAIAGTATYYTTYLPSACYGFADQGTMIAAANPSLYANGGACGSRYTIRCTGGTNQTPNPCRNGQVTVTIVDLCPGCGPNQFDLSYEAFSVIGNPDAGRIQIDYTQ</sequence>
<evidence type="ECO:0000313" key="3">
    <source>
        <dbReference type="EMBL" id="EPS68012.1"/>
    </source>
</evidence>
<evidence type="ECO:0000256" key="1">
    <source>
        <dbReference type="SAM" id="SignalP"/>
    </source>
</evidence>
<organism evidence="3 4">
    <name type="scientific">Genlisea aurea</name>
    <dbReference type="NCBI Taxonomy" id="192259"/>
    <lineage>
        <taxon>Eukaryota</taxon>
        <taxon>Viridiplantae</taxon>
        <taxon>Streptophyta</taxon>
        <taxon>Embryophyta</taxon>
        <taxon>Tracheophyta</taxon>
        <taxon>Spermatophyta</taxon>
        <taxon>Magnoliopsida</taxon>
        <taxon>eudicotyledons</taxon>
        <taxon>Gunneridae</taxon>
        <taxon>Pentapetalae</taxon>
        <taxon>asterids</taxon>
        <taxon>lamiids</taxon>
        <taxon>Lamiales</taxon>
        <taxon>Lentibulariaceae</taxon>
        <taxon>Genlisea</taxon>
    </lineage>
</organism>
<comment type="caution">
    <text evidence="3">The sequence shown here is derived from an EMBL/GenBank/DDBJ whole genome shotgun (WGS) entry which is preliminary data.</text>
</comment>
<protein>
    <recommendedName>
        <fullName evidence="2">Expansin-like EG45 domain-containing protein</fullName>
    </recommendedName>
</protein>
<dbReference type="OrthoDB" id="406505at2759"/>
<dbReference type="PROSITE" id="PS50842">
    <property type="entry name" value="EXPANSIN_EG45"/>
    <property type="match status" value="1"/>
</dbReference>
<dbReference type="SMART" id="SM00837">
    <property type="entry name" value="DPBB_1"/>
    <property type="match status" value="1"/>
</dbReference>
<feature type="domain" description="Expansin-like EG45" evidence="2">
    <location>
        <begin position="26"/>
        <end position="127"/>
    </location>
</feature>
<reference evidence="3 4" key="1">
    <citation type="journal article" date="2013" name="BMC Genomics">
        <title>The miniature genome of a carnivorous plant Genlisea aurea contains a low number of genes and short non-coding sequences.</title>
        <authorList>
            <person name="Leushkin E.V."/>
            <person name="Sutormin R.A."/>
            <person name="Nabieva E.R."/>
            <person name="Penin A.A."/>
            <person name="Kondrashov A.S."/>
            <person name="Logacheva M.D."/>
        </authorList>
    </citation>
    <scope>NUCLEOTIDE SEQUENCE [LARGE SCALE GENOMIC DNA]</scope>
</reference>
<dbReference type="CDD" id="cd22269">
    <property type="entry name" value="DPBB_EG45-like"/>
    <property type="match status" value="1"/>
</dbReference>
<feature type="signal peptide" evidence="1">
    <location>
        <begin position="1"/>
        <end position="23"/>
    </location>
</feature>
<dbReference type="InterPro" id="IPR036908">
    <property type="entry name" value="RlpA-like_sf"/>
</dbReference>
<keyword evidence="1" id="KW-0732">Signal</keyword>
<name>S8E6J7_9LAMI</name>
<dbReference type="GO" id="GO:0009627">
    <property type="term" value="P:systemic acquired resistance"/>
    <property type="evidence" value="ECO:0007669"/>
    <property type="project" value="InterPro"/>
</dbReference>
<evidence type="ECO:0000259" key="2">
    <source>
        <dbReference type="PROSITE" id="PS50842"/>
    </source>
</evidence>
<dbReference type="InterPro" id="IPR009009">
    <property type="entry name" value="RlpA-like_DPBB"/>
</dbReference>